<dbReference type="Pfam" id="PF13585">
    <property type="entry name" value="CHU_C"/>
    <property type="match status" value="1"/>
</dbReference>
<keyword evidence="1" id="KW-0732">Signal</keyword>
<dbReference type="Gene3D" id="2.60.40.2700">
    <property type="match status" value="1"/>
</dbReference>
<evidence type="ECO:0000313" key="3">
    <source>
        <dbReference type="Proteomes" id="UP000618931"/>
    </source>
</evidence>
<organism evidence="2 3">
    <name type="scientific">Hymenobacter ruricola</name>
    <dbReference type="NCBI Taxonomy" id="2791023"/>
    <lineage>
        <taxon>Bacteria</taxon>
        <taxon>Pseudomonadati</taxon>
        <taxon>Bacteroidota</taxon>
        <taxon>Cytophagia</taxon>
        <taxon>Cytophagales</taxon>
        <taxon>Hymenobacteraceae</taxon>
        <taxon>Hymenobacter</taxon>
    </lineage>
</organism>
<comment type="caution">
    <text evidence="2">The sequence shown here is derived from an EMBL/GenBank/DDBJ whole genome shotgun (WGS) entry which is preliminary data.</text>
</comment>
<reference evidence="2 3" key="1">
    <citation type="submission" date="2020-11" db="EMBL/GenBank/DDBJ databases">
        <authorList>
            <person name="Kim M.K."/>
        </authorList>
    </citation>
    <scope>NUCLEOTIDE SEQUENCE [LARGE SCALE GENOMIC DNA]</scope>
    <source>
        <strain evidence="2 3">BT662</strain>
    </source>
</reference>
<feature type="signal peptide" evidence="1">
    <location>
        <begin position="1"/>
        <end position="25"/>
    </location>
</feature>
<dbReference type="Proteomes" id="UP000618931">
    <property type="component" value="Unassembled WGS sequence"/>
</dbReference>
<sequence length="589" mass="61044">MRAKFTHFAFMLALLGPWALRPARAQTTYVPVTVTGYTADVIAENTPVASYTNNTVDRGIPTVKWCFANSNFPGLSASNALPASGTINSITTPGLTFQLAPFNVNNSLRIDGNNVASPATLVLTNPQPCSEVMVLAAEGNGTTAADKIFRVNFTDGTSQTFNNVIVPDWFNGTITPAINVGSRVSYVTNAIDFTPGNPRLYEVRLNLSVANYTKSVQSLTVIKSVADPVLNVMGISLGSNCLGVPNGGTAVTTKPSVCPGETVALGLTGATVSGSITYQWQQSTGTGTGTFTDIPGATAAFYTAQPTVTTQYRAVLTCRLQSGNSTPVTVTVLPATATVAYSPGPICLPAPGSALTAAPATFTPAGGTFSSTAGLALNASTGVINLGASTPGTYTVTYSLLNACQAVGSTSVTLVRTAPTLAYGAPTYCRTGSSGAPTFTPAGGTFSSTAGLALNPSTGVIDLAASTAGTYTVSYLIGGACSASATASLVVKSDALPIFPNVITPNNDQQNDELVLKTSDATGTRIIADVTGYHMQVYSRWGRKVYEGYDATKGWNAADNSAGMYYYQVSYTDCTGRLREYKSWVEVVK</sequence>
<protein>
    <submittedName>
        <fullName evidence="2">Gliding motility-associated C-terminal domain-containing protein</fullName>
    </submittedName>
</protein>
<keyword evidence="3" id="KW-1185">Reference proteome</keyword>
<evidence type="ECO:0000313" key="2">
    <source>
        <dbReference type="EMBL" id="MBF9219609.1"/>
    </source>
</evidence>
<accession>A0ABS0HY28</accession>
<gene>
    <name evidence="2" type="ORF">I2H31_00720</name>
</gene>
<dbReference type="EMBL" id="JADQDM010000001">
    <property type="protein sequence ID" value="MBF9219609.1"/>
    <property type="molecule type" value="Genomic_DNA"/>
</dbReference>
<dbReference type="RefSeq" id="WP_196291078.1">
    <property type="nucleotide sequence ID" value="NZ_JADQDM010000001.1"/>
</dbReference>
<evidence type="ECO:0000256" key="1">
    <source>
        <dbReference type="SAM" id="SignalP"/>
    </source>
</evidence>
<feature type="chain" id="PRO_5045284846" evidence="1">
    <location>
        <begin position="26"/>
        <end position="589"/>
    </location>
</feature>
<proteinExistence type="predicted"/>
<name>A0ABS0HY28_9BACT</name>